<keyword evidence="2" id="KW-1185">Reference proteome</keyword>
<name>A0A397RYN4_9GLOM</name>
<dbReference type="EMBL" id="QKYT01001350">
    <property type="protein sequence ID" value="RIA79350.1"/>
    <property type="molecule type" value="Genomic_DNA"/>
</dbReference>
<organism evidence="1 2">
    <name type="scientific">Glomus cerebriforme</name>
    <dbReference type="NCBI Taxonomy" id="658196"/>
    <lineage>
        <taxon>Eukaryota</taxon>
        <taxon>Fungi</taxon>
        <taxon>Fungi incertae sedis</taxon>
        <taxon>Mucoromycota</taxon>
        <taxon>Glomeromycotina</taxon>
        <taxon>Glomeromycetes</taxon>
        <taxon>Glomerales</taxon>
        <taxon>Glomeraceae</taxon>
        <taxon>Glomus</taxon>
    </lineage>
</organism>
<dbReference type="Proteomes" id="UP000265703">
    <property type="component" value="Unassembled WGS sequence"/>
</dbReference>
<reference evidence="1 2" key="1">
    <citation type="submission" date="2018-06" db="EMBL/GenBank/DDBJ databases">
        <title>Comparative genomics reveals the genomic features of Rhizophagus irregularis, R. cerebriforme, R. diaphanum and Gigaspora rosea, and their symbiotic lifestyle signature.</title>
        <authorList>
            <person name="Morin E."/>
            <person name="San Clemente H."/>
            <person name="Chen E.C.H."/>
            <person name="De La Providencia I."/>
            <person name="Hainaut M."/>
            <person name="Kuo A."/>
            <person name="Kohler A."/>
            <person name="Murat C."/>
            <person name="Tang N."/>
            <person name="Roy S."/>
            <person name="Loubradou J."/>
            <person name="Henrissat B."/>
            <person name="Grigoriev I.V."/>
            <person name="Corradi N."/>
            <person name="Roux C."/>
            <person name="Martin F.M."/>
        </authorList>
    </citation>
    <scope>NUCLEOTIDE SEQUENCE [LARGE SCALE GENOMIC DNA]</scope>
    <source>
        <strain evidence="1 2">DAOM 227022</strain>
    </source>
</reference>
<dbReference type="AlphaFoldDB" id="A0A397RYN4"/>
<accession>A0A397RYN4</accession>
<evidence type="ECO:0000313" key="1">
    <source>
        <dbReference type="EMBL" id="RIA79350.1"/>
    </source>
</evidence>
<comment type="caution">
    <text evidence="1">The sequence shown here is derived from an EMBL/GenBank/DDBJ whole genome shotgun (WGS) entry which is preliminary data.</text>
</comment>
<evidence type="ECO:0000313" key="2">
    <source>
        <dbReference type="Proteomes" id="UP000265703"/>
    </source>
</evidence>
<gene>
    <name evidence="1" type="ORF">C1645_840892</name>
</gene>
<sequence length="53" mass="6213">MIALWQYHRTIMKLVENCHGTGRIPERYCEKIHILLESHILVIPEGLVSDDIQ</sequence>
<proteinExistence type="predicted"/>
<protein>
    <submittedName>
        <fullName evidence="1">Uncharacterized protein</fullName>
    </submittedName>
</protein>